<reference evidence="1 2" key="1">
    <citation type="submission" date="2019-03" db="EMBL/GenBank/DDBJ databases">
        <title>Freshwater and sediment microbial communities from various areas in North America, analyzing microbe dynamics in response to fracking.</title>
        <authorList>
            <person name="Lamendella R."/>
        </authorList>
    </citation>
    <scope>NUCLEOTIDE SEQUENCE [LARGE SCALE GENOMIC DNA]</scope>
    <source>
        <strain evidence="1 2">114D</strain>
    </source>
</reference>
<dbReference type="PROSITE" id="PS51257">
    <property type="entry name" value="PROKAR_LIPOPROTEIN"/>
    <property type="match status" value="1"/>
</dbReference>
<dbReference type="Proteomes" id="UP000294848">
    <property type="component" value="Unassembled WGS sequence"/>
</dbReference>
<protein>
    <submittedName>
        <fullName evidence="1">Uncharacterized protein</fullName>
    </submittedName>
</protein>
<dbReference type="EMBL" id="SNWI01000001">
    <property type="protein sequence ID" value="TDO05708.1"/>
    <property type="molecule type" value="Genomic_DNA"/>
</dbReference>
<proteinExistence type="predicted"/>
<organism evidence="1 2">
    <name type="scientific">Sunxiuqinia elliptica</name>
    <dbReference type="NCBI Taxonomy" id="655355"/>
    <lineage>
        <taxon>Bacteria</taxon>
        <taxon>Pseudomonadati</taxon>
        <taxon>Bacteroidota</taxon>
        <taxon>Bacteroidia</taxon>
        <taxon>Marinilabiliales</taxon>
        <taxon>Prolixibacteraceae</taxon>
        <taxon>Sunxiuqinia</taxon>
    </lineage>
</organism>
<dbReference type="RefSeq" id="WP_133463758.1">
    <property type="nucleotide sequence ID" value="NZ_SNWI01000001.1"/>
</dbReference>
<dbReference type="AlphaFoldDB" id="A0A4R6HCI9"/>
<sequence length="143" mass="15798">MKIKTIFGVVLSLLLFSACNEYEIKDAVTESTFLTGITIGYYDDSANNNTHGKQIIKSTVSEYDYIDPEVIIDSVFVDQSEAESVGFSLENAWVTLSVGNGSVEMVDDAPELGVPGNFSSPVTYKIRSVYGEEKLYKIVFKIK</sequence>
<dbReference type="OrthoDB" id="760804at2"/>
<dbReference type="Gene3D" id="2.60.40.4120">
    <property type="match status" value="1"/>
</dbReference>
<gene>
    <name evidence="1" type="ORF">DET52_1011072</name>
</gene>
<evidence type="ECO:0000313" key="1">
    <source>
        <dbReference type="EMBL" id="TDO05708.1"/>
    </source>
</evidence>
<evidence type="ECO:0000313" key="2">
    <source>
        <dbReference type="Proteomes" id="UP000294848"/>
    </source>
</evidence>
<accession>A0A4R6HCI9</accession>
<comment type="caution">
    <text evidence="1">The sequence shown here is derived from an EMBL/GenBank/DDBJ whole genome shotgun (WGS) entry which is preliminary data.</text>
</comment>
<name>A0A4R6HCI9_9BACT</name>